<dbReference type="PRINTS" id="PR01415">
    <property type="entry name" value="ANKYRIN"/>
</dbReference>
<feature type="repeat" description="ANK" evidence="3">
    <location>
        <begin position="94"/>
        <end position="126"/>
    </location>
</feature>
<accession>K6VA66</accession>
<keyword evidence="5" id="KW-1185">Reference proteome</keyword>
<evidence type="ECO:0000256" key="3">
    <source>
        <dbReference type="PROSITE-ProRule" id="PRU00023"/>
    </source>
</evidence>
<dbReference type="eggNOG" id="KOG0504">
    <property type="taxonomic scope" value="Eukaryota"/>
</dbReference>
<dbReference type="AlphaFoldDB" id="K6VA66"/>
<dbReference type="SMART" id="SM00248">
    <property type="entry name" value="ANK"/>
    <property type="match status" value="3"/>
</dbReference>
<gene>
    <name evidence="4" type="ORF">PCYB_082030</name>
</gene>
<dbReference type="PhylomeDB" id="K6VA66"/>
<dbReference type="EMBL" id="DF157100">
    <property type="protein sequence ID" value="GAB66042.1"/>
    <property type="molecule type" value="Genomic_DNA"/>
</dbReference>
<evidence type="ECO:0000256" key="2">
    <source>
        <dbReference type="ARBA" id="ARBA00023043"/>
    </source>
</evidence>
<feature type="repeat" description="ANK" evidence="3">
    <location>
        <begin position="182"/>
        <end position="214"/>
    </location>
</feature>
<keyword evidence="2 3" id="KW-0040">ANK repeat</keyword>
<dbReference type="RefSeq" id="XP_004221989.1">
    <property type="nucleotide sequence ID" value="XM_004221941.1"/>
</dbReference>
<keyword evidence="1" id="KW-0677">Repeat</keyword>
<proteinExistence type="predicted"/>
<dbReference type="OrthoDB" id="10264606at2759"/>
<dbReference type="InterPro" id="IPR036770">
    <property type="entry name" value="Ankyrin_rpt-contain_sf"/>
</dbReference>
<dbReference type="PANTHER" id="PTHR24193:SF121">
    <property type="entry name" value="ADA2A-CONTAINING COMPLEX COMPONENT 3, ISOFORM D"/>
    <property type="match status" value="1"/>
</dbReference>
<dbReference type="Gene3D" id="1.25.40.20">
    <property type="entry name" value="Ankyrin repeat-containing domain"/>
    <property type="match status" value="1"/>
</dbReference>
<name>K6VA66_PLACD</name>
<dbReference type="SUPFAM" id="SSF48403">
    <property type="entry name" value="Ankyrin repeat"/>
    <property type="match status" value="1"/>
</dbReference>
<dbReference type="PROSITE" id="PS50297">
    <property type="entry name" value="ANK_REP_REGION"/>
    <property type="match status" value="2"/>
</dbReference>
<dbReference type="GO" id="GO:0000976">
    <property type="term" value="F:transcription cis-regulatory region binding"/>
    <property type="evidence" value="ECO:0007669"/>
    <property type="project" value="TreeGrafter"/>
</dbReference>
<dbReference type="OMA" id="CAETMAT"/>
<feature type="repeat" description="ANK" evidence="3">
    <location>
        <begin position="127"/>
        <end position="159"/>
    </location>
</feature>
<dbReference type="InterPro" id="IPR050663">
    <property type="entry name" value="Ankyrin-SOCS_Box"/>
</dbReference>
<sequence length="242" mass="27183">MKGGLKISAKKNCRANLKKKIPLKVLSQKYCVDVTYRSALWNSSLCSSCSQCAETMATEERVKLLVAARKGIYEDVVSLSKLQIPLGDYVQPPHNRTAFWYSCRNGSLKMARIILKKGSNINHKDANGISPLHISVKYGHLNIAKFLIENNANVDITDNVRMKGWSSKEGPYNIGGMLVEREGQSPIFYAIINKHYDIVKLLIENGADVQMKDHNNASVYDYADFSGRTKLSSYILYKSNIQ</sequence>
<evidence type="ECO:0000313" key="4">
    <source>
        <dbReference type="EMBL" id="GAB66042.1"/>
    </source>
</evidence>
<dbReference type="InterPro" id="IPR002110">
    <property type="entry name" value="Ankyrin_rpt"/>
</dbReference>
<dbReference type="PANTHER" id="PTHR24193">
    <property type="entry name" value="ANKYRIN REPEAT PROTEIN"/>
    <property type="match status" value="1"/>
</dbReference>
<organism evidence="4 5">
    <name type="scientific">Plasmodium cynomolgi (strain B)</name>
    <dbReference type="NCBI Taxonomy" id="1120755"/>
    <lineage>
        <taxon>Eukaryota</taxon>
        <taxon>Sar</taxon>
        <taxon>Alveolata</taxon>
        <taxon>Apicomplexa</taxon>
        <taxon>Aconoidasida</taxon>
        <taxon>Haemosporida</taxon>
        <taxon>Plasmodiidae</taxon>
        <taxon>Plasmodium</taxon>
        <taxon>Plasmodium (Plasmodium)</taxon>
    </lineage>
</organism>
<evidence type="ECO:0000256" key="1">
    <source>
        <dbReference type="ARBA" id="ARBA00022737"/>
    </source>
</evidence>
<dbReference type="VEuPathDB" id="PlasmoDB:PCYB_082030"/>
<dbReference type="KEGG" id="pcy:PCYB_082030"/>
<protein>
    <submittedName>
        <fullName evidence="4">Uncharacterized protein</fullName>
    </submittedName>
</protein>
<dbReference type="Pfam" id="PF12796">
    <property type="entry name" value="Ank_2"/>
    <property type="match status" value="1"/>
</dbReference>
<dbReference type="GO" id="GO:0045944">
    <property type="term" value="P:positive regulation of transcription by RNA polymerase II"/>
    <property type="evidence" value="ECO:0007669"/>
    <property type="project" value="TreeGrafter"/>
</dbReference>
<dbReference type="Pfam" id="PF00023">
    <property type="entry name" value="Ank"/>
    <property type="match status" value="1"/>
</dbReference>
<evidence type="ECO:0000313" key="5">
    <source>
        <dbReference type="Proteomes" id="UP000006319"/>
    </source>
</evidence>
<reference evidence="4 5" key="1">
    <citation type="journal article" date="2012" name="Nat. Genet.">
        <title>Plasmodium cynomolgi genome sequences provide insight into Plasmodium vivax and the monkey malaria clade.</title>
        <authorList>
            <person name="Tachibana S."/>
            <person name="Sullivan S.A."/>
            <person name="Kawai S."/>
            <person name="Nakamura S."/>
            <person name="Kim H.R."/>
            <person name="Goto N."/>
            <person name="Arisue N."/>
            <person name="Palacpac N.M.Q."/>
            <person name="Honma H."/>
            <person name="Yagi M."/>
            <person name="Tougan T."/>
            <person name="Katakai Y."/>
            <person name="Kaneko O."/>
            <person name="Mita T."/>
            <person name="Kita K."/>
            <person name="Yasutomi Y."/>
            <person name="Sutton P.L."/>
            <person name="Shakhbatyan R."/>
            <person name="Horii T."/>
            <person name="Yasunaga T."/>
            <person name="Barnwell J.W."/>
            <person name="Escalante A.A."/>
            <person name="Carlton J.M."/>
            <person name="Tanabe K."/>
        </authorList>
    </citation>
    <scope>NUCLEOTIDE SEQUENCE [LARGE SCALE GENOMIC DNA]</scope>
    <source>
        <strain evidence="4 5">B</strain>
    </source>
</reference>
<dbReference type="PROSITE" id="PS50088">
    <property type="entry name" value="ANK_REPEAT"/>
    <property type="match status" value="3"/>
</dbReference>
<dbReference type="GeneID" id="14692392"/>
<dbReference type="GO" id="GO:0005634">
    <property type="term" value="C:nucleus"/>
    <property type="evidence" value="ECO:0007669"/>
    <property type="project" value="TreeGrafter"/>
</dbReference>
<dbReference type="Proteomes" id="UP000006319">
    <property type="component" value="Chromosome 8"/>
</dbReference>